<evidence type="ECO:0000313" key="2">
    <source>
        <dbReference type="Proteomes" id="UP000279089"/>
    </source>
</evidence>
<dbReference type="OrthoDB" id="645138at2"/>
<accession>A0A3N4MCF8</accession>
<sequence>MQLEGTIGNITCYKTKDGYLARQKSESKAVNNDRTKENMSEFARAASGAKLIRTTFAGILSDINDFYFTRRLNSEMARVVKADMGNPRGFRNIADGDIGLLQGFEVNTDMALLSALKAPFAVSIDRASGLMKVDFPSLITAQLVAKPEGASHFRLTIAGASIDFTTGDHLMAQNAGEHLPISNEGVTAPSLEVQLPPAGTAPLLLALGVSFYQEVNGQFYLIGNGLYNAVAFVAVSGS</sequence>
<comment type="caution">
    <text evidence="1">The sequence shown here is derived from an EMBL/GenBank/DDBJ whole genome shotgun (WGS) entry which is preliminary data.</text>
</comment>
<protein>
    <submittedName>
        <fullName evidence="1">Uncharacterized protein</fullName>
    </submittedName>
</protein>
<gene>
    <name evidence="1" type="ORF">EG028_18135</name>
</gene>
<dbReference type="AlphaFoldDB" id="A0A3N4MCF8"/>
<proteinExistence type="predicted"/>
<reference evidence="2" key="1">
    <citation type="submission" date="2018-11" db="EMBL/GenBank/DDBJ databases">
        <title>Chitinophaga lutea sp.nov., isolate from arsenic contaminated soil.</title>
        <authorList>
            <person name="Zong Y."/>
        </authorList>
    </citation>
    <scope>NUCLEOTIDE SEQUENCE [LARGE SCALE GENOMIC DNA]</scope>
    <source>
        <strain evidence="2">YLT18</strain>
    </source>
</reference>
<keyword evidence="2" id="KW-1185">Reference proteome</keyword>
<organism evidence="1 2">
    <name type="scientific">Chitinophaga barathri</name>
    <dbReference type="NCBI Taxonomy" id="1647451"/>
    <lineage>
        <taxon>Bacteria</taxon>
        <taxon>Pseudomonadati</taxon>
        <taxon>Bacteroidota</taxon>
        <taxon>Chitinophagia</taxon>
        <taxon>Chitinophagales</taxon>
        <taxon>Chitinophagaceae</taxon>
        <taxon>Chitinophaga</taxon>
    </lineage>
</organism>
<dbReference type="EMBL" id="RMBX01000010">
    <property type="protein sequence ID" value="RPD39576.1"/>
    <property type="molecule type" value="Genomic_DNA"/>
</dbReference>
<dbReference type="Proteomes" id="UP000279089">
    <property type="component" value="Unassembled WGS sequence"/>
</dbReference>
<name>A0A3N4MCF8_9BACT</name>
<evidence type="ECO:0000313" key="1">
    <source>
        <dbReference type="EMBL" id="RPD39576.1"/>
    </source>
</evidence>